<feature type="chain" id="PRO_5011677079" description="PKD domain-containing protein" evidence="1">
    <location>
        <begin position="22"/>
        <end position="237"/>
    </location>
</feature>
<dbReference type="STRING" id="1224947.SAMN05216480_12355"/>
<dbReference type="EMBL" id="FPBK01000023">
    <property type="protein sequence ID" value="SFU77408.1"/>
    <property type="molecule type" value="Genomic_DNA"/>
</dbReference>
<dbReference type="OrthoDB" id="7443339at2"/>
<feature type="signal peptide" evidence="1">
    <location>
        <begin position="1"/>
        <end position="21"/>
    </location>
</feature>
<reference evidence="2 3" key="1">
    <citation type="submission" date="2016-10" db="EMBL/GenBank/DDBJ databases">
        <authorList>
            <person name="de Groot N.N."/>
        </authorList>
    </citation>
    <scope>NUCLEOTIDE SEQUENCE [LARGE SCALE GENOMIC DNA]</scope>
    <source>
        <strain evidence="2 3">CGMCC 1.12333</strain>
    </source>
</reference>
<sequence length="237" mass="26880">MKKIYLLFLLFINVSIGQELAIQDYNYSVSDSVNGAVKNLSEEKIYIVDFGDNNQKMIEKSSFFMFEHPYQKEGSYVITLYDLSDGKKAVSAKQVTIAKEKKTLRISKITFLDYNPIKDTGAAWDLATGGTYPDVYMKFYNPTTGKSLGHTQDRTRQNVKAKSPISWSFESFSLNKETLKDGFEIQFLDYDSISGDDTIGGIAFKNALATFKDQSGTITIDDIEKYNCAFSIEYSWE</sequence>
<keyword evidence="1" id="KW-0732">Signal</keyword>
<organism evidence="2 3">
    <name type="scientific">Pustulibacterium marinum</name>
    <dbReference type="NCBI Taxonomy" id="1224947"/>
    <lineage>
        <taxon>Bacteria</taxon>
        <taxon>Pseudomonadati</taxon>
        <taxon>Bacteroidota</taxon>
        <taxon>Flavobacteriia</taxon>
        <taxon>Flavobacteriales</taxon>
        <taxon>Flavobacteriaceae</taxon>
        <taxon>Pustulibacterium</taxon>
    </lineage>
</organism>
<accession>A0A1I7IWX1</accession>
<dbReference type="AlphaFoldDB" id="A0A1I7IWX1"/>
<dbReference type="RefSeq" id="WP_093026594.1">
    <property type="nucleotide sequence ID" value="NZ_FPBK01000023.1"/>
</dbReference>
<evidence type="ECO:0008006" key="4">
    <source>
        <dbReference type="Google" id="ProtNLM"/>
    </source>
</evidence>
<gene>
    <name evidence="2" type="ORF">SAMN05216480_12355</name>
</gene>
<evidence type="ECO:0000313" key="3">
    <source>
        <dbReference type="Proteomes" id="UP000199138"/>
    </source>
</evidence>
<evidence type="ECO:0000256" key="1">
    <source>
        <dbReference type="SAM" id="SignalP"/>
    </source>
</evidence>
<proteinExistence type="predicted"/>
<name>A0A1I7IWX1_9FLAO</name>
<evidence type="ECO:0000313" key="2">
    <source>
        <dbReference type="EMBL" id="SFU77408.1"/>
    </source>
</evidence>
<keyword evidence="3" id="KW-1185">Reference proteome</keyword>
<dbReference type="Proteomes" id="UP000199138">
    <property type="component" value="Unassembled WGS sequence"/>
</dbReference>
<protein>
    <recommendedName>
        <fullName evidence="4">PKD domain-containing protein</fullName>
    </recommendedName>
</protein>